<name>A0AAD8XXB1_9STRA</name>
<evidence type="ECO:0000313" key="2">
    <source>
        <dbReference type="Proteomes" id="UP001224775"/>
    </source>
</evidence>
<dbReference type="AlphaFoldDB" id="A0AAD8XXB1"/>
<dbReference type="PANTHER" id="PTHR45661">
    <property type="entry name" value="SURFACE ANTIGEN"/>
    <property type="match status" value="1"/>
</dbReference>
<sequence length="330" mass="37561">MADHADDGNEGGGGDRDIFVYRGGLAPQHVTHVRIDKSVEVIDEDAFNCCEDLVHVETHDRIRRVGERAFFGCKSLRNIDLRSVVEIGEDAFYECVSLTDVQFGNKLETIGKYAFIQCTSLEHLNLTSIITVKTWAFRSCKALTSIKFSERLETIELNAFCACERLRHIAIPLKRDLFTFNPELQEYNQFSRCEQLTTVDLVGGAHNKTIASLHMDSWRTEMIAEINRINQVLPNTPADEKTESIKRWVDSVIDGMDHYKAEHHRYVKEALTLLELALWKAKLDEKEENFAEGGTKKKAKLDAESVRKEKRVTCGAGTVIRNILPFLKLE</sequence>
<keyword evidence="2" id="KW-1185">Reference proteome</keyword>
<reference evidence="1" key="1">
    <citation type="submission" date="2023-06" db="EMBL/GenBank/DDBJ databases">
        <title>Survivors Of The Sea: Transcriptome response of Skeletonema marinoi to long-term dormancy.</title>
        <authorList>
            <person name="Pinder M.I.M."/>
            <person name="Kourtchenko O."/>
            <person name="Robertson E.K."/>
            <person name="Larsson T."/>
            <person name="Maumus F."/>
            <person name="Osuna-Cruz C.M."/>
            <person name="Vancaester E."/>
            <person name="Stenow R."/>
            <person name="Vandepoele K."/>
            <person name="Ploug H."/>
            <person name="Bruchert V."/>
            <person name="Godhe A."/>
            <person name="Topel M."/>
        </authorList>
    </citation>
    <scope>NUCLEOTIDE SEQUENCE</scope>
    <source>
        <strain evidence="1">R05AC</strain>
    </source>
</reference>
<dbReference type="PANTHER" id="PTHR45661:SF3">
    <property type="entry name" value="IG-LIKE DOMAIN-CONTAINING PROTEIN"/>
    <property type="match status" value="1"/>
</dbReference>
<dbReference type="InterPro" id="IPR026906">
    <property type="entry name" value="LRR_5"/>
</dbReference>
<proteinExistence type="predicted"/>
<dbReference type="Pfam" id="PF13306">
    <property type="entry name" value="LRR_5"/>
    <property type="match status" value="1"/>
</dbReference>
<comment type="caution">
    <text evidence="1">The sequence shown here is derived from an EMBL/GenBank/DDBJ whole genome shotgun (WGS) entry which is preliminary data.</text>
</comment>
<dbReference type="InterPro" id="IPR053139">
    <property type="entry name" value="Surface_bspA-like"/>
</dbReference>
<dbReference type="EMBL" id="JATAAI010000035">
    <property type="protein sequence ID" value="KAK1735016.1"/>
    <property type="molecule type" value="Genomic_DNA"/>
</dbReference>
<dbReference type="Proteomes" id="UP001224775">
    <property type="component" value="Unassembled WGS sequence"/>
</dbReference>
<organism evidence="1 2">
    <name type="scientific">Skeletonema marinoi</name>
    <dbReference type="NCBI Taxonomy" id="267567"/>
    <lineage>
        <taxon>Eukaryota</taxon>
        <taxon>Sar</taxon>
        <taxon>Stramenopiles</taxon>
        <taxon>Ochrophyta</taxon>
        <taxon>Bacillariophyta</taxon>
        <taxon>Coscinodiscophyceae</taxon>
        <taxon>Thalassiosirophycidae</taxon>
        <taxon>Thalassiosirales</taxon>
        <taxon>Skeletonemataceae</taxon>
        <taxon>Skeletonema</taxon>
        <taxon>Skeletonema marinoi-dohrnii complex</taxon>
    </lineage>
</organism>
<accession>A0AAD8XXB1</accession>
<evidence type="ECO:0000313" key="1">
    <source>
        <dbReference type="EMBL" id="KAK1735016.1"/>
    </source>
</evidence>
<gene>
    <name evidence="1" type="ORF">QTG54_014082</name>
</gene>
<protein>
    <submittedName>
        <fullName evidence="1">Leucine-rich repeat domain-containing protein</fullName>
    </submittedName>
</protein>
<dbReference type="Gene3D" id="3.80.10.10">
    <property type="entry name" value="Ribonuclease Inhibitor"/>
    <property type="match status" value="1"/>
</dbReference>
<dbReference type="InterPro" id="IPR032675">
    <property type="entry name" value="LRR_dom_sf"/>
</dbReference>
<dbReference type="SUPFAM" id="SSF52058">
    <property type="entry name" value="L domain-like"/>
    <property type="match status" value="1"/>
</dbReference>